<proteinExistence type="predicted"/>
<dbReference type="EMBL" id="KV453850">
    <property type="protein sequence ID" value="ODV86232.1"/>
    <property type="molecule type" value="Genomic_DNA"/>
</dbReference>
<feature type="compositionally biased region" description="Polar residues" evidence="1">
    <location>
        <begin position="67"/>
        <end position="93"/>
    </location>
</feature>
<feature type="region of interest" description="Disordered" evidence="1">
    <location>
        <begin position="1"/>
        <end position="38"/>
    </location>
</feature>
<reference evidence="3" key="1">
    <citation type="submission" date="2016-04" db="EMBL/GenBank/DDBJ databases">
        <title>Comparative genomics of biotechnologically important yeasts.</title>
        <authorList>
            <consortium name="DOE Joint Genome Institute"/>
            <person name="Riley R."/>
            <person name="Haridas S."/>
            <person name="Wolfe K.H."/>
            <person name="Lopes M.R."/>
            <person name="Hittinger C.T."/>
            <person name="Goker M."/>
            <person name="Salamov A."/>
            <person name="Wisecaver J."/>
            <person name="Long T.M."/>
            <person name="Aerts A.L."/>
            <person name="Barry K."/>
            <person name="Choi C."/>
            <person name="Clum A."/>
            <person name="Coughlan A.Y."/>
            <person name="Deshpande S."/>
            <person name="Douglass A.P."/>
            <person name="Hanson S.J."/>
            <person name="Klenk H.-P."/>
            <person name="Labutti K."/>
            <person name="Lapidus A."/>
            <person name="Lindquist E."/>
            <person name="Lipzen A."/>
            <person name="Meier-Kolthoff J.P."/>
            <person name="Ohm R.A."/>
            <person name="Otillar R.P."/>
            <person name="Pangilinan J."/>
            <person name="Peng Y."/>
            <person name="Rokas A."/>
            <person name="Rosa C.A."/>
            <person name="Scheuner C."/>
            <person name="Sibirny A.A."/>
            <person name="Slot J.C."/>
            <person name="Stielow J.B."/>
            <person name="Sun H."/>
            <person name="Kurtzman C.P."/>
            <person name="Blackwell M."/>
            <person name="Grigoriev I.V."/>
            <person name="Jeffries T.W."/>
        </authorList>
    </citation>
    <scope>NUCLEOTIDE SEQUENCE [LARGE SCALE GENOMIC DNA]</scope>
    <source>
        <strain evidence="3">NRRL YB-2248</strain>
    </source>
</reference>
<accession>A0A1E4T3C8</accession>
<feature type="compositionally biased region" description="Basic and acidic residues" evidence="1">
    <location>
        <begin position="127"/>
        <end position="152"/>
    </location>
</feature>
<sequence>MKREKWSLDTDINNNNNNDKTTTTNHSESRPIKLTNSGNISLRFAERFKHFATDVEENDEEEEQLNVKATTTMPLSGSSTDSKSGGHSVGKTTDPSKRKVSLGDPLPLNYSSTKHKERTISRNHNSAKSEDVLPLSETKDLKKEQSSPHKEMLNSTVHGSASVLSRDLDRERLYKNIAKLIEIRTGQTQPQSPVNEKDSVGEIVDKKKEPGETVPNSRDGRLNIMPVEKRQSLIRLKQKLLDDIKKAEAGIFGSTESLADPTKAEITQDTVEEENPEPVSSDVVVDNTTMVDDKIRELEAQIETSLRPSKLPDLEQLIPTPHEESTLNHHHHHHHHHARLWRTFKYGTLTITILGIVSYIVAD</sequence>
<protein>
    <submittedName>
        <fullName evidence="2">Uncharacterized protein</fullName>
    </submittedName>
</protein>
<gene>
    <name evidence="2" type="ORF">CANARDRAFT_27482</name>
</gene>
<evidence type="ECO:0000313" key="3">
    <source>
        <dbReference type="Proteomes" id="UP000094801"/>
    </source>
</evidence>
<feature type="compositionally biased region" description="Low complexity" evidence="1">
    <location>
        <begin position="9"/>
        <end position="25"/>
    </location>
</feature>
<name>A0A1E4T3C8_9ASCO</name>
<organism evidence="2 3">
    <name type="scientific">[Candida] arabinofermentans NRRL YB-2248</name>
    <dbReference type="NCBI Taxonomy" id="983967"/>
    <lineage>
        <taxon>Eukaryota</taxon>
        <taxon>Fungi</taxon>
        <taxon>Dikarya</taxon>
        <taxon>Ascomycota</taxon>
        <taxon>Saccharomycotina</taxon>
        <taxon>Pichiomycetes</taxon>
        <taxon>Pichiales</taxon>
        <taxon>Pichiaceae</taxon>
        <taxon>Ogataea</taxon>
        <taxon>Ogataea/Candida clade</taxon>
    </lineage>
</organism>
<keyword evidence="3" id="KW-1185">Reference proteome</keyword>
<evidence type="ECO:0000256" key="1">
    <source>
        <dbReference type="SAM" id="MobiDB-lite"/>
    </source>
</evidence>
<evidence type="ECO:0000313" key="2">
    <source>
        <dbReference type="EMBL" id="ODV86232.1"/>
    </source>
</evidence>
<feature type="compositionally biased region" description="Acidic residues" evidence="1">
    <location>
        <begin position="54"/>
        <end position="64"/>
    </location>
</feature>
<dbReference type="AlphaFoldDB" id="A0A1E4T3C8"/>
<feature type="region of interest" description="Disordered" evidence="1">
    <location>
        <begin position="53"/>
        <end position="158"/>
    </location>
</feature>
<dbReference type="Proteomes" id="UP000094801">
    <property type="component" value="Unassembled WGS sequence"/>
</dbReference>